<dbReference type="Gene3D" id="3.40.50.360">
    <property type="match status" value="1"/>
</dbReference>
<evidence type="ECO:0000256" key="8">
    <source>
        <dbReference type="ARBA" id="ARBA00023002"/>
    </source>
</evidence>
<dbReference type="Pfam" id="PF00667">
    <property type="entry name" value="FAD_binding_1"/>
    <property type="match status" value="1"/>
</dbReference>
<feature type="domain" description="Flavodoxin-like" evidence="11">
    <location>
        <begin position="10"/>
        <end position="154"/>
    </location>
</feature>
<evidence type="ECO:0000256" key="5">
    <source>
        <dbReference type="ARBA" id="ARBA00022643"/>
    </source>
</evidence>
<keyword evidence="9" id="KW-0496">Mitochondrion</keyword>
<evidence type="ECO:0000259" key="11">
    <source>
        <dbReference type="PROSITE" id="PS50902"/>
    </source>
</evidence>
<dbReference type="PRINTS" id="PR00369">
    <property type="entry name" value="FLAVODOXIN"/>
</dbReference>
<keyword evidence="7 9" id="KW-0521">NADP</keyword>
<evidence type="ECO:0000313" key="13">
    <source>
        <dbReference type="EMBL" id="KAL1796618.1"/>
    </source>
</evidence>
<keyword evidence="5 9" id="KW-0288">FMN</keyword>
<proteinExistence type="inferred from homology"/>
<dbReference type="SUPFAM" id="SSF52218">
    <property type="entry name" value="Flavoproteins"/>
    <property type="match status" value="1"/>
</dbReference>
<evidence type="ECO:0000256" key="9">
    <source>
        <dbReference type="HAMAP-Rule" id="MF_03178"/>
    </source>
</evidence>
<keyword evidence="3 9" id="KW-0963">Cytoplasm</keyword>
<comment type="similarity">
    <text evidence="9">Belongs to the NADPH-dependent diflavin oxidoreductase NDOR1 family.</text>
</comment>
<evidence type="ECO:0000256" key="3">
    <source>
        <dbReference type="ARBA" id="ARBA00022490"/>
    </source>
</evidence>
<feature type="region of interest" description="Disordered" evidence="10">
    <location>
        <begin position="191"/>
        <end position="214"/>
    </location>
</feature>
<protein>
    <recommendedName>
        <fullName evidence="9">NADPH-dependent diflavin oxidoreductase 1</fullName>
        <ecNumber evidence="9">1.18.1.-</ecNumber>
    </recommendedName>
    <alternativeName>
        <fullName evidence="9">NADPH-dependent FMN and FAD-containing oxidoreductase</fullName>
    </alternativeName>
</protein>
<dbReference type="Pfam" id="PF00175">
    <property type="entry name" value="NAD_binding_1"/>
    <property type="match status" value="1"/>
</dbReference>
<dbReference type="EMBL" id="JBHGVX010000004">
    <property type="protein sequence ID" value="KAL1796618.1"/>
    <property type="molecule type" value="Genomic_DNA"/>
</dbReference>
<dbReference type="Gene3D" id="2.40.30.10">
    <property type="entry name" value="Translation factors"/>
    <property type="match status" value="1"/>
</dbReference>
<dbReference type="EC" id="1.18.1.-" evidence="9"/>
<evidence type="ECO:0000256" key="1">
    <source>
        <dbReference type="ARBA" id="ARBA00001917"/>
    </source>
</evidence>
<feature type="binding site" evidence="9">
    <location>
        <position position="480"/>
    </location>
    <ligand>
        <name>NADP(+)</name>
        <dbReference type="ChEBI" id="CHEBI:58349"/>
    </ligand>
</feature>
<evidence type="ECO:0000256" key="2">
    <source>
        <dbReference type="ARBA" id="ARBA00001974"/>
    </source>
</evidence>
<dbReference type="InterPro" id="IPR001709">
    <property type="entry name" value="Flavoprot_Pyr_Nucl_cyt_Rdtase"/>
</dbReference>
<feature type="binding site" evidence="9">
    <location>
        <position position="136"/>
    </location>
    <ligand>
        <name>FMN</name>
        <dbReference type="ChEBI" id="CHEBI:58210"/>
    </ligand>
</feature>
<dbReference type="InterPro" id="IPR028879">
    <property type="entry name" value="NDOR1"/>
</dbReference>
<dbReference type="InterPro" id="IPR039261">
    <property type="entry name" value="FNR_nucleotide-bd"/>
</dbReference>
<reference evidence="13 14" key="1">
    <citation type="submission" date="2024-09" db="EMBL/GenBank/DDBJ databases">
        <title>T2T genomes of carrot and Alternaria dauci and their utility for understanding host-pathogen interaction during carrot leaf blight disease.</title>
        <authorList>
            <person name="Liu W."/>
            <person name="Xu S."/>
            <person name="Ou C."/>
            <person name="Liu X."/>
            <person name="Zhuang F."/>
            <person name="Deng X.W."/>
        </authorList>
    </citation>
    <scope>NUCLEOTIDE SEQUENCE [LARGE SCALE GENOMIC DNA]</scope>
    <source>
        <strain evidence="13 14">A2016</strain>
    </source>
</reference>
<dbReference type="InterPro" id="IPR029039">
    <property type="entry name" value="Flavoprotein-like_sf"/>
</dbReference>
<evidence type="ECO:0000256" key="10">
    <source>
        <dbReference type="SAM" id="MobiDB-lite"/>
    </source>
</evidence>
<dbReference type="Proteomes" id="UP001578633">
    <property type="component" value="Chromosome 4"/>
</dbReference>
<comment type="similarity">
    <text evidence="9">In the N-terminal section; belongs to the flavodoxin family.</text>
</comment>
<dbReference type="PANTHER" id="PTHR19384">
    <property type="entry name" value="NITRIC OXIDE SYNTHASE-RELATED"/>
    <property type="match status" value="1"/>
</dbReference>
<dbReference type="PRINTS" id="PR00371">
    <property type="entry name" value="FPNCR"/>
</dbReference>
<comment type="subunit">
    <text evidence="9">Interacts with DRE2; as part of the cytosolic iron-sulfur (Fe-S) protein assembly (CIA) machinery.</text>
</comment>
<feature type="binding site" evidence="9">
    <location>
        <begin position="399"/>
        <end position="402"/>
    </location>
    <ligand>
        <name>FAD</name>
        <dbReference type="ChEBI" id="CHEBI:57692"/>
    </ligand>
</feature>
<dbReference type="InterPro" id="IPR017927">
    <property type="entry name" value="FAD-bd_FR_type"/>
</dbReference>
<dbReference type="InterPro" id="IPR023173">
    <property type="entry name" value="NADPH_Cyt_P450_Rdtase_alpha"/>
</dbReference>
<dbReference type="PROSITE" id="PS50902">
    <property type="entry name" value="FLAVODOXIN_LIKE"/>
    <property type="match status" value="1"/>
</dbReference>
<evidence type="ECO:0000256" key="4">
    <source>
        <dbReference type="ARBA" id="ARBA00022630"/>
    </source>
</evidence>
<feature type="domain" description="FAD-binding FR-type" evidence="12">
    <location>
        <begin position="217"/>
        <end position="468"/>
    </location>
</feature>
<keyword evidence="8 9" id="KW-0560">Oxidoreductase</keyword>
<dbReference type="InterPro" id="IPR001433">
    <property type="entry name" value="OxRdtase_FAD/NAD-bd"/>
</dbReference>
<feature type="binding site" evidence="9">
    <location>
        <begin position="63"/>
        <end position="66"/>
    </location>
    <ligand>
        <name>FMN</name>
        <dbReference type="ChEBI" id="CHEBI:58210"/>
    </ligand>
</feature>
<sequence>MSSAPQARRALVVYGSETGNAQDVAEEMGRVAERLRFDTQVAELNAITLRQLLQHHVVLIAISTTGQGELPPNSQKFWKAIRSARLRPGCLHQMRFASFGLGDTSYPKYNWAHRKLYNRLVQLGAQPICHRGESDEQHPDGIDGSFLPWSTKLRQHLLGSYPLPNGIEPIPDDVLLDPKWVLEIVEDGAASSPNAGSASGLNSDVPENPPPDLLSIPGGLTAKIASTERVTPTTHWQDVRHIKFEIPESHPYVPGDVLTIYPKNFPSDVSLFLECMGWTSIADVPLRFVPSSSSTPSSTTLPIPNMDPGGTTTLRQLLTSHLDIMAIPRRSFFAQLAHYTSDEFHKARLLEFTDPQYLDELYDYTTRPRRSILEVLQEFESVKIPWQRACGIIPTLRGRQFSIASAMNPTAELEKKTEIELLIAIVKYKTIIKRIRQGVATRYIASLTAGQEITVTLSRGGLGVSRDELDKPVVMVGPGTGVAPMRALIYQRKHWREEHKKLLNGHAQEDNENVKDLLFFGCRNAESDYFFKEEWAQLQSSGVPLEVFAAFSRDQRQKVYVQDLIRQHSPLVFSHLFRKSGILYICGSSGKMPQAIREALIEAFQEHGSMDREGAEAYLLGMEKSGRYRQETW</sequence>
<dbReference type="InterPro" id="IPR001094">
    <property type="entry name" value="Flavdoxin-like"/>
</dbReference>
<feature type="compositionally biased region" description="Low complexity" evidence="10">
    <location>
        <begin position="191"/>
        <end position="200"/>
    </location>
</feature>
<comment type="caution">
    <text evidence="13">The sequence shown here is derived from an EMBL/GenBank/DDBJ whole genome shotgun (WGS) entry which is preliminary data.</text>
</comment>
<gene>
    <name evidence="9" type="primary">TAH18</name>
    <name evidence="13" type="ORF">ACET3X_005158</name>
</gene>
<feature type="binding site" evidence="9">
    <location>
        <begin position="552"/>
        <end position="553"/>
    </location>
    <ligand>
        <name>NADP(+)</name>
        <dbReference type="ChEBI" id="CHEBI:58349"/>
    </ligand>
</feature>
<comment type="caution">
    <text evidence="9">Lacks conserved residue(s) required for the propagation of feature annotation.</text>
</comment>
<dbReference type="PANTHER" id="PTHR19384:SF10">
    <property type="entry name" value="NADPH-DEPENDENT DIFLAVIN OXIDOREDUCTASE 1"/>
    <property type="match status" value="1"/>
</dbReference>
<evidence type="ECO:0000313" key="14">
    <source>
        <dbReference type="Proteomes" id="UP001578633"/>
    </source>
</evidence>
<dbReference type="InterPro" id="IPR008254">
    <property type="entry name" value="Flavodoxin/NO_synth"/>
</dbReference>
<accession>A0ABR3UKP7</accession>
<feature type="binding site" evidence="9">
    <location>
        <begin position="558"/>
        <end position="562"/>
    </location>
    <ligand>
        <name>NADP(+)</name>
        <dbReference type="ChEBI" id="CHEBI:58349"/>
    </ligand>
</feature>
<name>A0ABR3UKP7_9PLEO</name>
<comment type="cofactor">
    <cofactor evidence="1 9">
        <name>FMN</name>
        <dbReference type="ChEBI" id="CHEBI:58210"/>
    </cofactor>
</comment>
<keyword evidence="6 9" id="KW-0274">FAD</keyword>
<feature type="binding site" evidence="9">
    <location>
        <position position="369"/>
    </location>
    <ligand>
        <name>FAD</name>
        <dbReference type="ChEBI" id="CHEBI:57692"/>
    </ligand>
</feature>
<organism evidence="13 14">
    <name type="scientific">Alternaria dauci</name>
    <dbReference type="NCBI Taxonomy" id="48095"/>
    <lineage>
        <taxon>Eukaryota</taxon>
        <taxon>Fungi</taxon>
        <taxon>Dikarya</taxon>
        <taxon>Ascomycota</taxon>
        <taxon>Pezizomycotina</taxon>
        <taxon>Dothideomycetes</taxon>
        <taxon>Pleosporomycetidae</taxon>
        <taxon>Pleosporales</taxon>
        <taxon>Pleosporineae</taxon>
        <taxon>Pleosporaceae</taxon>
        <taxon>Alternaria</taxon>
        <taxon>Alternaria sect. Porri</taxon>
    </lineage>
</organism>
<dbReference type="InterPro" id="IPR017938">
    <property type="entry name" value="Riboflavin_synthase-like_b-brl"/>
</dbReference>
<dbReference type="SUPFAM" id="SSF63380">
    <property type="entry name" value="Riboflavin synthase domain-like"/>
    <property type="match status" value="1"/>
</dbReference>
<feature type="binding site" evidence="9">
    <location>
        <begin position="101"/>
        <end position="110"/>
    </location>
    <ligand>
        <name>FMN</name>
        <dbReference type="ChEBI" id="CHEBI:58210"/>
    </ligand>
</feature>
<keyword evidence="4 9" id="KW-0285">Flavoprotein</keyword>
<comment type="similarity">
    <text evidence="9">In the C-terminal section; belongs to the flavoprotein pyridine nucleotide cytochrome reductase family.</text>
</comment>
<comment type="function">
    <text evidence="9">NADPH-dependent reductase which is a central component of the cytosolic iron-sulfur (Fe-S) protein assembly (CIA) machinery. Transfers electrons from NADPH via its FAD and FMN prosthetic groups to the [2Fe-2S] cluster of DRE2, another key component of the CIA machinery. In turn, this reduced cluster provides electrons for assembly of cytosolic iron-sulfur cluster proteins. Positively controls H(2)O(2)-induced cell death.</text>
</comment>
<dbReference type="HAMAP" id="MF_03178">
    <property type="entry name" value="NDOR1"/>
    <property type="match status" value="1"/>
</dbReference>
<comment type="subcellular location">
    <subcellularLocation>
        <location evidence="9">Cytoplasm</location>
    </subcellularLocation>
    <subcellularLocation>
        <location evidence="9">Mitochondrion</location>
    </subcellularLocation>
    <text evidence="9">Relocalizes to mitochondria after H(2)O(2) exposure.</text>
</comment>
<comment type="catalytic activity">
    <reaction evidence="9">
        <text>2 oxidized [2Fe-2S]-[protein] + NADPH = 2 reduced [2Fe-2S]-[protein] + NADP(+) + H(+)</text>
        <dbReference type="Rhea" id="RHEA:67716"/>
        <dbReference type="Rhea" id="RHEA-COMP:17327"/>
        <dbReference type="Rhea" id="RHEA-COMP:17328"/>
        <dbReference type="ChEBI" id="CHEBI:15378"/>
        <dbReference type="ChEBI" id="CHEBI:33737"/>
        <dbReference type="ChEBI" id="CHEBI:33738"/>
        <dbReference type="ChEBI" id="CHEBI:57783"/>
        <dbReference type="ChEBI" id="CHEBI:58349"/>
    </reaction>
</comment>
<comment type="cofactor">
    <cofactor evidence="2 9">
        <name>FAD</name>
        <dbReference type="ChEBI" id="CHEBI:57692"/>
    </cofactor>
</comment>
<evidence type="ECO:0000259" key="12">
    <source>
        <dbReference type="PROSITE" id="PS51384"/>
    </source>
</evidence>
<dbReference type="GeneID" id="96085480"/>
<dbReference type="SUPFAM" id="SSF52343">
    <property type="entry name" value="Ferredoxin reductase-like, C-terminal NADP-linked domain"/>
    <property type="match status" value="1"/>
</dbReference>
<feature type="binding site" evidence="9">
    <location>
        <begin position="16"/>
        <end position="21"/>
    </location>
    <ligand>
        <name>FMN</name>
        <dbReference type="ChEBI" id="CHEBI:58210"/>
    </ligand>
</feature>
<dbReference type="Gene3D" id="1.20.990.10">
    <property type="entry name" value="NADPH-cytochrome p450 Reductase, Chain A, domain 3"/>
    <property type="match status" value="1"/>
</dbReference>
<dbReference type="RefSeq" id="XP_069307202.1">
    <property type="nucleotide sequence ID" value="XM_069451332.1"/>
</dbReference>
<evidence type="ECO:0000256" key="7">
    <source>
        <dbReference type="ARBA" id="ARBA00022857"/>
    </source>
</evidence>
<feature type="binding site" evidence="9">
    <location>
        <position position="633"/>
    </location>
    <ligand>
        <name>FAD</name>
        <dbReference type="ChEBI" id="CHEBI:57692"/>
    </ligand>
</feature>
<dbReference type="InterPro" id="IPR003097">
    <property type="entry name" value="CysJ-like_FAD-binding"/>
</dbReference>
<keyword evidence="14" id="KW-1185">Reference proteome</keyword>
<evidence type="ECO:0000256" key="6">
    <source>
        <dbReference type="ARBA" id="ARBA00022827"/>
    </source>
</evidence>
<dbReference type="Pfam" id="PF00258">
    <property type="entry name" value="Flavodoxin_1"/>
    <property type="match status" value="1"/>
</dbReference>
<dbReference type="Gene3D" id="3.40.50.80">
    <property type="entry name" value="Nucleotide-binding domain of ferredoxin-NADP reductase (FNR) module"/>
    <property type="match status" value="1"/>
</dbReference>
<dbReference type="PROSITE" id="PS51384">
    <property type="entry name" value="FAD_FR"/>
    <property type="match status" value="1"/>
</dbReference>